<organism evidence="2 3">
    <name type="scientific">Shewanella atlantica</name>
    <dbReference type="NCBI Taxonomy" id="271099"/>
    <lineage>
        <taxon>Bacteria</taxon>
        <taxon>Pseudomonadati</taxon>
        <taxon>Pseudomonadota</taxon>
        <taxon>Gammaproteobacteria</taxon>
        <taxon>Alteromonadales</taxon>
        <taxon>Shewanellaceae</taxon>
        <taxon>Shewanella</taxon>
    </lineage>
</organism>
<dbReference type="EMBL" id="RXNV01000001">
    <property type="protein sequence ID" value="RTR34848.1"/>
    <property type="molecule type" value="Genomic_DNA"/>
</dbReference>
<keyword evidence="1" id="KW-0472">Membrane</keyword>
<protein>
    <submittedName>
        <fullName evidence="2">Uncharacterized protein</fullName>
    </submittedName>
</protein>
<evidence type="ECO:0000313" key="2">
    <source>
        <dbReference type="EMBL" id="RTR34848.1"/>
    </source>
</evidence>
<evidence type="ECO:0000256" key="1">
    <source>
        <dbReference type="SAM" id="Phobius"/>
    </source>
</evidence>
<dbReference type="OrthoDB" id="6228459at2"/>
<keyword evidence="1" id="KW-1133">Transmembrane helix</keyword>
<evidence type="ECO:0000313" key="3">
    <source>
        <dbReference type="Proteomes" id="UP000282060"/>
    </source>
</evidence>
<feature type="transmembrane region" description="Helical" evidence="1">
    <location>
        <begin position="12"/>
        <end position="39"/>
    </location>
</feature>
<sequence>MLLGSIAELFFWFFWEFLLSFLLYTTGAVVLGVISFGRIQKPLYLPVVFNSEKRLAKNDFFSVYITGFFFYLILLTLVIWLG</sequence>
<dbReference type="AlphaFoldDB" id="A0A3S0KNR8"/>
<proteinExistence type="predicted"/>
<feature type="transmembrane region" description="Helical" evidence="1">
    <location>
        <begin position="60"/>
        <end position="81"/>
    </location>
</feature>
<comment type="caution">
    <text evidence="2">The sequence shown here is derived from an EMBL/GenBank/DDBJ whole genome shotgun (WGS) entry which is preliminary data.</text>
</comment>
<keyword evidence="1" id="KW-0812">Transmembrane</keyword>
<dbReference type="RefSeq" id="WP_126504454.1">
    <property type="nucleotide sequence ID" value="NZ_RXNV01000001.1"/>
</dbReference>
<accession>A0A3S0KNR8</accession>
<keyword evidence="3" id="KW-1185">Reference proteome</keyword>
<reference evidence="2 3" key="1">
    <citation type="submission" date="2018-12" db="EMBL/GenBank/DDBJ databases">
        <authorList>
            <person name="Yu L."/>
        </authorList>
    </citation>
    <scope>NUCLEOTIDE SEQUENCE [LARGE SCALE GENOMIC DNA]</scope>
    <source>
        <strain evidence="2 3">HAW-EB5</strain>
    </source>
</reference>
<dbReference type="Proteomes" id="UP000282060">
    <property type="component" value="Unassembled WGS sequence"/>
</dbReference>
<gene>
    <name evidence="2" type="ORF">EKG39_04110</name>
</gene>
<name>A0A3S0KNR8_9GAMM</name>